<evidence type="ECO:0000313" key="3">
    <source>
        <dbReference type="EMBL" id="KAK1426215.1"/>
    </source>
</evidence>
<dbReference type="PANTHER" id="PTHR31355">
    <property type="entry name" value="MICROTUBULE-ASSOCIATED PROTEIN TORTIFOLIA1"/>
    <property type="match status" value="1"/>
</dbReference>
<reference evidence="3" key="1">
    <citation type="journal article" date="2023" name="bioRxiv">
        <title>Improved chromosome-level genome assembly for marigold (Tagetes erecta).</title>
        <authorList>
            <person name="Jiang F."/>
            <person name="Yuan L."/>
            <person name="Wang S."/>
            <person name="Wang H."/>
            <person name="Xu D."/>
            <person name="Wang A."/>
            <person name="Fan W."/>
        </authorList>
    </citation>
    <scope>NUCLEOTIDE SEQUENCE</scope>
    <source>
        <strain evidence="3">WSJ</strain>
        <tissue evidence="3">Leaf</tissue>
    </source>
</reference>
<dbReference type="SUPFAM" id="SSF48371">
    <property type="entry name" value="ARM repeat"/>
    <property type="match status" value="1"/>
</dbReference>
<evidence type="ECO:0000259" key="2">
    <source>
        <dbReference type="Pfam" id="PF24714"/>
    </source>
</evidence>
<evidence type="ECO:0000256" key="1">
    <source>
        <dbReference type="SAM" id="MobiDB-lite"/>
    </source>
</evidence>
<gene>
    <name evidence="3" type="ORF">QVD17_14884</name>
</gene>
<proteinExistence type="predicted"/>
<dbReference type="Proteomes" id="UP001229421">
    <property type="component" value="Unassembled WGS sequence"/>
</dbReference>
<dbReference type="GO" id="GO:0008017">
    <property type="term" value="F:microtubule binding"/>
    <property type="evidence" value="ECO:0007669"/>
    <property type="project" value="InterPro"/>
</dbReference>
<dbReference type="PANTHER" id="PTHR31355:SF4">
    <property type="entry name" value="TOG DOMAIN-CONTAINING PROTEIN"/>
    <property type="match status" value="1"/>
</dbReference>
<dbReference type="InterPro" id="IPR057600">
    <property type="entry name" value="TORTIFOLIA1/SINE1-2_N"/>
</dbReference>
<feature type="compositionally biased region" description="Basic and acidic residues" evidence="1">
    <location>
        <begin position="321"/>
        <end position="330"/>
    </location>
</feature>
<protein>
    <recommendedName>
        <fullName evidence="2">TORTIFOLIA1/SINE1-2 N-terminal domain-containing protein</fullName>
    </recommendedName>
</protein>
<feature type="domain" description="TORTIFOLIA1/SINE1-2 N-terminal" evidence="2">
    <location>
        <begin position="19"/>
        <end position="290"/>
    </location>
</feature>
<dbReference type="InterPro" id="IPR033337">
    <property type="entry name" value="TORTIFOLIA1/SINE1-2"/>
</dbReference>
<dbReference type="EMBL" id="JAUHHV010000004">
    <property type="protein sequence ID" value="KAK1426215.1"/>
    <property type="molecule type" value="Genomic_DNA"/>
</dbReference>
<sequence>MGKNLSQLIRLEFENLDKDLETRNLAMKTLTSYVKDLDSNTIRLFVARVSETKETGLTSGAYAVTLYEDIARVHGIIIVPYIDNIMLNIIKTLSCSTRSFGAHQACSKVVCAIVRYGMDPTTPDGEKQDIMHSLCKPLSDSLLARGEWLSSGAAFCLKEIVEFDNWRFCSSQMVNEVCQRVVAALEMSMQGDSHMGLVMALTKHNSLVLEGYARLLVQAGVRVLNVGHITEGDCQKQLLAIQMIISLMWSLHYKCMMSELAFLIEELQKFENDQMEDVKEAAYEAIQTAKRILWSNGDVSLKDGLFSGDQMSDPRSAIESSETREDHEDGFLGFLHRRPVNGDPRRATPSPQRSRSYVNLVNSLHVPASEFSKSQSKRLRNADSSYDCNGFNESFTDIATNESNSLQQPEELVTDTQLFVTCGYAILTKVTTAYPPNFDLQQKLKNEPLHIYSDAYSVWLSELIGLGYLGFCQPPIDL</sequence>
<dbReference type="GO" id="GO:0005874">
    <property type="term" value="C:microtubule"/>
    <property type="evidence" value="ECO:0007669"/>
    <property type="project" value="InterPro"/>
</dbReference>
<comment type="caution">
    <text evidence="3">The sequence shown here is derived from an EMBL/GenBank/DDBJ whole genome shotgun (WGS) entry which is preliminary data.</text>
</comment>
<accession>A0AAD8KN91</accession>
<organism evidence="3 4">
    <name type="scientific">Tagetes erecta</name>
    <name type="common">African marigold</name>
    <dbReference type="NCBI Taxonomy" id="13708"/>
    <lineage>
        <taxon>Eukaryota</taxon>
        <taxon>Viridiplantae</taxon>
        <taxon>Streptophyta</taxon>
        <taxon>Embryophyta</taxon>
        <taxon>Tracheophyta</taxon>
        <taxon>Spermatophyta</taxon>
        <taxon>Magnoliopsida</taxon>
        <taxon>eudicotyledons</taxon>
        <taxon>Gunneridae</taxon>
        <taxon>Pentapetalae</taxon>
        <taxon>asterids</taxon>
        <taxon>campanulids</taxon>
        <taxon>Asterales</taxon>
        <taxon>Asteraceae</taxon>
        <taxon>Asteroideae</taxon>
        <taxon>Heliantheae alliance</taxon>
        <taxon>Tageteae</taxon>
        <taxon>Tagetes</taxon>
    </lineage>
</organism>
<dbReference type="AlphaFoldDB" id="A0AAD8KN91"/>
<dbReference type="Pfam" id="PF24714">
    <property type="entry name" value="TOR1L1_N"/>
    <property type="match status" value="1"/>
</dbReference>
<dbReference type="InterPro" id="IPR016024">
    <property type="entry name" value="ARM-type_fold"/>
</dbReference>
<evidence type="ECO:0000313" key="4">
    <source>
        <dbReference type="Proteomes" id="UP001229421"/>
    </source>
</evidence>
<keyword evidence="4" id="KW-1185">Reference proteome</keyword>
<feature type="region of interest" description="Disordered" evidence="1">
    <location>
        <begin position="305"/>
        <end position="354"/>
    </location>
</feature>
<name>A0AAD8KN91_TARER</name>